<evidence type="ECO:0000313" key="3">
    <source>
        <dbReference type="EMBL" id="GCE99820.1"/>
    </source>
</evidence>
<evidence type="ECO:0000256" key="2">
    <source>
        <dbReference type="SAM" id="SignalP"/>
    </source>
</evidence>
<name>A0A4C2E6J9_9SACH</name>
<dbReference type="AlphaFoldDB" id="A0A4C2E6J9"/>
<gene>
    <name evidence="3" type="ORF">ZYGM_002201</name>
</gene>
<evidence type="ECO:0000313" key="4">
    <source>
        <dbReference type="Proteomes" id="UP000301737"/>
    </source>
</evidence>
<reference evidence="3 4" key="1">
    <citation type="submission" date="2019-01" db="EMBL/GenBank/DDBJ databases">
        <title>Draft Genome Sequencing of Zygosaccharomyces mellis Ca-7.</title>
        <authorList>
            <person name="Shiwa Y."/>
            <person name="Kanesaki Y."/>
            <person name="Ishige T."/>
            <person name="Mura K."/>
            <person name="Hori T."/>
            <person name="Tamura T."/>
        </authorList>
    </citation>
    <scope>NUCLEOTIDE SEQUENCE [LARGE SCALE GENOMIC DNA]</scope>
    <source>
        <strain evidence="3 4">Ca-7</strain>
    </source>
</reference>
<accession>A0A4C2E6J9</accession>
<sequence>MIFKRVSFITSLILSIHCQKILPASNPTIVEPVAKVDYGDMSLQMINDFVLIIQVFMTCIPSGALAPMLIDFVRMSCLFNMLSTFSLLSLNLLNGWDRLDESRTFKMEMRKTFNSWAENHEKRYWLNENVNWQDIKNWVNVFDVHFDMYVSNYTDIERNNKVNRMICASFNIGQRSLFKMPFEQEICVTKEGVKKLGRNRFSTLPVDTTKNLVKFLINGGFMKTASNPPFYLFRIMETYGDMSIDFLETLREMTSSLQVESEDSLEQTCNFHESENLLMSIRLKRAQAVASLM</sequence>
<dbReference type="OrthoDB" id="4056332at2759"/>
<keyword evidence="1" id="KW-1133">Transmembrane helix</keyword>
<feature type="transmembrane region" description="Helical" evidence="1">
    <location>
        <begin position="49"/>
        <end position="70"/>
    </location>
</feature>
<evidence type="ECO:0000256" key="1">
    <source>
        <dbReference type="SAM" id="Phobius"/>
    </source>
</evidence>
<keyword evidence="4" id="KW-1185">Reference proteome</keyword>
<keyword evidence="1" id="KW-0472">Membrane</keyword>
<dbReference type="Proteomes" id="UP000301737">
    <property type="component" value="Unassembled WGS sequence"/>
</dbReference>
<feature type="chain" id="PRO_5020945860" evidence="2">
    <location>
        <begin position="19"/>
        <end position="293"/>
    </location>
</feature>
<proteinExistence type="predicted"/>
<keyword evidence="1" id="KW-0812">Transmembrane</keyword>
<dbReference type="EMBL" id="BIMX01000013">
    <property type="protein sequence ID" value="GCE99820.1"/>
    <property type="molecule type" value="Genomic_DNA"/>
</dbReference>
<feature type="signal peptide" evidence="2">
    <location>
        <begin position="1"/>
        <end position="18"/>
    </location>
</feature>
<comment type="caution">
    <text evidence="3">The sequence shown here is derived from an EMBL/GenBank/DDBJ whole genome shotgun (WGS) entry which is preliminary data.</text>
</comment>
<protein>
    <submittedName>
        <fullName evidence="3">Uncharacterized protein</fullName>
    </submittedName>
</protein>
<keyword evidence="2" id="KW-0732">Signal</keyword>
<organism evidence="3 4">
    <name type="scientific">Zygosaccharomyces mellis</name>
    <dbReference type="NCBI Taxonomy" id="42258"/>
    <lineage>
        <taxon>Eukaryota</taxon>
        <taxon>Fungi</taxon>
        <taxon>Dikarya</taxon>
        <taxon>Ascomycota</taxon>
        <taxon>Saccharomycotina</taxon>
        <taxon>Saccharomycetes</taxon>
        <taxon>Saccharomycetales</taxon>
        <taxon>Saccharomycetaceae</taxon>
        <taxon>Zygosaccharomyces</taxon>
    </lineage>
</organism>